<dbReference type="Proteomes" id="UP000622610">
    <property type="component" value="Unassembled WGS sequence"/>
</dbReference>
<dbReference type="Gene3D" id="3.40.33.10">
    <property type="entry name" value="CAP"/>
    <property type="match status" value="1"/>
</dbReference>
<feature type="domain" description="CAP-associated" evidence="1">
    <location>
        <begin position="61"/>
        <end position="204"/>
    </location>
</feature>
<dbReference type="InterPro" id="IPR035940">
    <property type="entry name" value="CAP_sf"/>
</dbReference>
<evidence type="ECO:0000259" key="1">
    <source>
        <dbReference type="Pfam" id="PF14504"/>
    </source>
</evidence>
<dbReference type="AlphaFoldDB" id="A0A917JFQ9"/>
<reference evidence="2" key="1">
    <citation type="journal article" date="2014" name="Int. J. Syst. Evol. Microbiol.">
        <title>Complete genome sequence of Corynebacterium casei LMG S-19264T (=DSM 44701T), isolated from a smear-ripened cheese.</title>
        <authorList>
            <consortium name="US DOE Joint Genome Institute (JGI-PGF)"/>
            <person name="Walter F."/>
            <person name="Albersmeier A."/>
            <person name="Kalinowski J."/>
            <person name="Ruckert C."/>
        </authorList>
    </citation>
    <scope>NUCLEOTIDE SEQUENCE</scope>
    <source>
        <strain evidence="2">CCM 8433</strain>
    </source>
</reference>
<dbReference type="InterPro" id="IPR029410">
    <property type="entry name" value="CAP_assoc"/>
</dbReference>
<name>A0A917JFQ9_9ENTE</name>
<keyword evidence="3" id="KW-1185">Reference proteome</keyword>
<dbReference type="Pfam" id="PF14504">
    <property type="entry name" value="CAP_assoc_N"/>
    <property type="match status" value="1"/>
</dbReference>
<organism evidence="2 3">
    <name type="scientific">Enterococcus alcedinis</name>
    <dbReference type="NCBI Taxonomy" id="1274384"/>
    <lineage>
        <taxon>Bacteria</taxon>
        <taxon>Bacillati</taxon>
        <taxon>Bacillota</taxon>
        <taxon>Bacilli</taxon>
        <taxon>Lactobacillales</taxon>
        <taxon>Enterococcaceae</taxon>
        <taxon>Enterococcus</taxon>
    </lineage>
</organism>
<dbReference type="EMBL" id="BMDT01000007">
    <property type="protein sequence ID" value="GGI66043.1"/>
    <property type="molecule type" value="Genomic_DNA"/>
</dbReference>
<dbReference type="RefSeq" id="WP_188367876.1">
    <property type="nucleotide sequence ID" value="NZ_BMDT01000007.1"/>
</dbReference>
<protein>
    <recommendedName>
        <fullName evidence="1">CAP-associated domain-containing protein</fullName>
    </recommendedName>
</protein>
<reference evidence="2" key="2">
    <citation type="submission" date="2020-09" db="EMBL/GenBank/DDBJ databases">
        <authorList>
            <person name="Sun Q."/>
            <person name="Sedlacek I."/>
        </authorList>
    </citation>
    <scope>NUCLEOTIDE SEQUENCE</scope>
    <source>
        <strain evidence="2">CCM 8433</strain>
    </source>
</reference>
<evidence type="ECO:0000313" key="3">
    <source>
        <dbReference type="Proteomes" id="UP000622610"/>
    </source>
</evidence>
<comment type="caution">
    <text evidence="2">The sequence shown here is derived from an EMBL/GenBank/DDBJ whole genome shotgun (WGS) entry which is preliminary data.</text>
</comment>
<gene>
    <name evidence="2" type="ORF">GCM10011482_16970</name>
</gene>
<sequence length="372" mass="42966">MNRRGLLFMFVLLLCFIGVYLQPVISYKASPLPVQPTAHKEPPSTTLNTQKIATEGLAVWIGQSITQFEQFFGEATSVTESGFGFQNRTYQTPEMSYLEIVTTKQKINSIKVLRVGELDITPFHFRMDLQDVTKFTTISPNVTFTFQGASYSLELMEDDMNYRPLVAFENDSYAILFFDHRQPSSGLYSVMYLDAETLIKLSPYLITEGADLHYVAQKDADWEQINRQNMAKSLNTMQRLRKDLGFERYQTDFETQKASEEMLTLFLENPEEILSTERLQSLQRVARHEEHQTWVLSNKEAKNILDTIDSSATIHFEMPVYDPIFTILSWYNNPYLVTHLYFEELESIGVAFSKENVLVLFQEVKNTTESSD</sequence>
<accession>A0A917JFQ9</accession>
<evidence type="ECO:0000313" key="2">
    <source>
        <dbReference type="EMBL" id="GGI66043.1"/>
    </source>
</evidence>
<proteinExistence type="predicted"/>